<reference evidence="2" key="1">
    <citation type="journal article" date="2019" name="Int. J. Syst. Evol. Microbiol.">
        <title>The Global Catalogue of Microorganisms (GCM) 10K type strain sequencing project: providing services to taxonomists for standard genome sequencing and annotation.</title>
        <authorList>
            <consortium name="The Broad Institute Genomics Platform"/>
            <consortium name="The Broad Institute Genome Sequencing Center for Infectious Disease"/>
            <person name="Wu L."/>
            <person name="Ma J."/>
        </authorList>
    </citation>
    <scope>NUCLEOTIDE SEQUENCE [LARGE SCALE GENOMIC DNA]</scope>
    <source>
        <strain evidence="2">JCM 18077</strain>
    </source>
</reference>
<dbReference type="Gene3D" id="3.40.50.300">
    <property type="entry name" value="P-loop containing nucleotide triphosphate hydrolases"/>
    <property type="match status" value="1"/>
</dbReference>
<evidence type="ECO:0008006" key="3">
    <source>
        <dbReference type="Google" id="ProtNLM"/>
    </source>
</evidence>
<comment type="caution">
    <text evidence="1">The sequence shown here is derived from an EMBL/GenBank/DDBJ whole genome shotgun (WGS) entry which is preliminary data.</text>
</comment>
<dbReference type="EMBL" id="BAABIE010000005">
    <property type="protein sequence ID" value="GAA4746502.1"/>
    <property type="molecule type" value="Genomic_DNA"/>
</dbReference>
<keyword evidence="2" id="KW-1185">Reference proteome</keyword>
<sequence length="384" mass="43100">MLSSIMSIVYVHVGLPKTGTTHLQDRLWVNRDLALEKADLLYPGVTMEDHFHAAAHLQPERYLAWATPERAGAWPRMVAQMKAWPGKSVVSHELYANAKDQHIAKLMDDLSFADEVHMVLTVRDLARQLPSVWQENVKNQRPASFDDFLASVARYRHADPVADGFAEEPFWEYQDYLAVVEKWAKVLPPERIHIVTVPAAGTAQPGDGLWERFLSVLGVNPAVLPKVGERDNTSLSAAQTEFLRRLNSRIQPADIDWWRYEGIVKRRFIGEALRATSAGKPLGLTAEQRVWAAEQSNDMIATLEGAGYAVTGTLDDLRVDLTVDVDEAPPPTPEQALEAGLDALAYWVKTMPNPEPRPALKTQARDVARRVKRRAVGLRDRLQR</sequence>
<proteinExistence type="predicted"/>
<gene>
    <name evidence="1" type="ORF">GCM10023217_15250</name>
</gene>
<accession>A0ABP8Z5A2</accession>
<name>A0ABP8Z5A2_9ACTN</name>
<evidence type="ECO:0000313" key="2">
    <source>
        <dbReference type="Proteomes" id="UP001500822"/>
    </source>
</evidence>
<dbReference type="SUPFAM" id="SSF52540">
    <property type="entry name" value="P-loop containing nucleoside triphosphate hydrolases"/>
    <property type="match status" value="1"/>
</dbReference>
<evidence type="ECO:0000313" key="1">
    <source>
        <dbReference type="EMBL" id="GAA4746502.1"/>
    </source>
</evidence>
<dbReference type="Proteomes" id="UP001500822">
    <property type="component" value="Unassembled WGS sequence"/>
</dbReference>
<protein>
    <recommendedName>
        <fullName evidence="3">Sulfotransferase family protein</fullName>
    </recommendedName>
</protein>
<organism evidence="1 2">
    <name type="scientific">Gordonia alkaliphila</name>
    <dbReference type="NCBI Taxonomy" id="1053547"/>
    <lineage>
        <taxon>Bacteria</taxon>
        <taxon>Bacillati</taxon>
        <taxon>Actinomycetota</taxon>
        <taxon>Actinomycetes</taxon>
        <taxon>Mycobacteriales</taxon>
        <taxon>Gordoniaceae</taxon>
        <taxon>Gordonia</taxon>
    </lineage>
</organism>
<dbReference type="InterPro" id="IPR027417">
    <property type="entry name" value="P-loop_NTPase"/>
</dbReference>